<comment type="caution">
    <text evidence="4">The sequence shown here is derived from an EMBL/GenBank/DDBJ whole genome shotgun (WGS) entry which is preliminary data.</text>
</comment>
<sequence>MIYKLSIFINRMLAKMKNMKLKISSLFTFLMFLLSAASYSQDKNIDYYYQHAPFKMPKVIVPVFADKNFSIKDYGAVNDAKTLNTTAFAKAIDACTKAGGGKVIVPAGVWLTGPIELKNNVDLHLEHGAIIQFAKDHTQYPIIKTATNSNSYTPASPIYGYDLTNIAITGDGIIDGAGDSWRPVKKDKTTASQWNEITKTGVVSKDGKVWWPNDEAMNGEEYLKSLKQKTNKPAPEDYLPAREYLRPYMLYLVHCDNVLIEGITLRNSPKFVFYPNHCNNLTMNKVSVYNDWWAQNGDGIDISACKNVVIFKCNVNAGDDGICMKSSGNKGNGAELENVLIAGCTVFRAHGGFVIGSNTDGGMNNIYVSDCNFIGTDIGIRVKSNAGRGGLVKNIYVDNITMKNIVHEAISFNTYYEDVPAGKEAKDVKTTATNKVPEFTAFYISNINCEGAKQAISIVGLPQQPVHHIYFENVFIRADKGFNSVDASDIDLKKVNIISEKPIYNTHGCKNINVHD</sequence>
<accession>A0A1J5SWD1</accession>
<organism evidence="4">
    <name type="scientific">mine drainage metagenome</name>
    <dbReference type="NCBI Taxonomy" id="410659"/>
    <lineage>
        <taxon>unclassified sequences</taxon>
        <taxon>metagenomes</taxon>
        <taxon>ecological metagenomes</taxon>
    </lineage>
</organism>
<dbReference type="EC" id="3.2.1.82" evidence="4"/>
<dbReference type="EMBL" id="MLJW01000016">
    <property type="protein sequence ID" value="OIR12791.1"/>
    <property type="molecule type" value="Genomic_DNA"/>
</dbReference>
<proteinExistence type="inferred from homology"/>
<dbReference type="Gene3D" id="2.160.20.10">
    <property type="entry name" value="Single-stranded right-handed beta-helix, Pectin lyase-like"/>
    <property type="match status" value="1"/>
</dbReference>
<dbReference type="GO" id="GO:0033917">
    <property type="term" value="F:exo-poly-alpha-galacturonosidase activity"/>
    <property type="evidence" value="ECO:0007669"/>
    <property type="project" value="UniProtKB-EC"/>
</dbReference>
<evidence type="ECO:0000256" key="2">
    <source>
        <dbReference type="ARBA" id="ARBA00022801"/>
    </source>
</evidence>
<dbReference type="PANTHER" id="PTHR31339:SF9">
    <property type="entry name" value="PLASMIN AND FIBRONECTIN-BINDING PROTEIN A"/>
    <property type="match status" value="1"/>
</dbReference>
<comment type="similarity">
    <text evidence="1">Belongs to the glycosyl hydrolase 28 family.</text>
</comment>
<dbReference type="InterPro" id="IPR012334">
    <property type="entry name" value="Pectin_lyas_fold"/>
</dbReference>
<dbReference type="InterPro" id="IPR000743">
    <property type="entry name" value="Glyco_hydro_28"/>
</dbReference>
<dbReference type="GO" id="GO:0005975">
    <property type="term" value="P:carbohydrate metabolic process"/>
    <property type="evidence" value="ECO:0007669"/>
    <property type="project" value="InterPro"/>
</dbReference>
<evidence type="ECO:0000313" key="4">
    <source>
        <dbReference type="EMBL" id="OIR12791.1"/>
    </source>
</evidence>
<dbReference type="AlphaFoldDB" id="A0A1J5SWD1"/>
<dbReference type="SUPFAM" id="SSF51126">
    <property type="entry name" value="Pectin lyase-like"/>
    <property type="match status" value="1"/>
</dbReference>
<dbReference type="PANTHER" id="PTHR31339">
    <property type="entry name" value="PECTIN LYASE-RELATED"/>
    <property type="match status" value="1"/>
</dbReference>
<dbReference type="InterPro" id="IPR006626">
    <property type="entry name" value="PbH1"/>
</dbReference>
<dbReference type="GO" id="GO:0004650">
    <property type="term" value="F:polygalacturonase activity"/>
    <property type="evidence" value="ECO:0007669"/>
    <property type="project" value="InterPro"/>
</dbReference>
<evidence type="ECO:0000256" key="1">
    <source>
        <dbReference type="ARBA" id="ARBA00008834"/>
    </source>
</evidence>
<name>A0A1J5SWD1_9ZZZZ</name>
<reference evidence="4" key="1">
    <citation type="submission" date="2016-10" db="EMBL/GenBank/DDBJ databases">
        <title>Sequence of Gallionella enrichment culture.</title>
        <authorList>
            <person name="Poehlein A."/>
            <person name="Muehling M."/>
            <person name="Daniel R."/>
        </authorList>
    </citation>
    <scope>NUCLEOTIDE SEQUENCE</scope>
</reference>
<keyword evidence="2 4" id="KW-0378">Hydrolase</keyword>
<dbReference type="InterPro" id="IPR051801">
    <property type="entry name" value="GH28_Enzymes"/>
</dbReference>
<gene>
    <name evidence="4" type="primary">pehX_3</name>
    <name evidence="4" type="ORF">GALL_58580</name>
</gene>
<protein>
    <submittedName>
        <fullName evidence="4">Exo-poly-alpha-D-galacturonosidase</fullName>
        <ecNumber evidence="4">3.2.1.82</ecNumber>
    </submittedName>
</protein>
<evidence type="ECO:0000256" key="3">
    <source>
        <dbReference type="ARBA" id="ARBA00023295"/>
    </source>
</evidence>
<dbReference type="Pfam" id="PF00295">
    <property type="entry name" value="Glyco_hydro_28"/>
    <property type="match status" value="1"/>
</dbReference>
<keyword evidence="3 4" id="KW-0326">Glycosidase</keyword>
<dbReference type="SMART" id="SM00710">
    <property type="entry name" value="PbH1"/>
    <property type="match status" value="6"/>
</dbReference>
<dbReference type="InterPro" id="IPR011050">
    <property type="entry name" value="Pectin_lyase_fold/virulence"/>
</dbReference>